<dbReference type="PaxDb" id="7159-AAEL006586-PA"/>
<evidence type="ECO:0000256" key="8">
    <source>
        <dbReference type="ARBA" id="ARBA00024195"/>
    </source>
</evidence>
<evidence type="ECO:0000256" key="3">
    <source>
        <dbReference type="ARBA" id="ARBA00022729"/>
    </source>
</evidence>
<dbReference type="PhylomeDB" id="Q175S1"/>
<dbReference type="PROSITE" id="PS50240">
    <property type="entry name" value="TRYPSIN_DOM"/>
    <property type="match status" value="1"/>
</dbReference>
<dbReference type="PANTHER" id="PTHR24258:SF144">
    <property type="entry name" value="GH14088P"/>
    <property type="match status" value="1"/>
</dbReference>
<dbReference type="OMA" id="IWIRITK"/>
<dbReference type="Pfam" id="PF00089">
    <property type="entry name" value="Trypsin"/>
    <property type="match status" value="1"/>
</dbReference>
<dbReference type="SMART" id="SM00020">
    <property type="entry name" value="Tryp_SPc"/>
    <property type="match status" value="1"/>
</dbReference>
<evidence type="ECO:0000256" key="7">
    <source>
        <dbReference type="ARBA" id="ARBA00023157"/>
    </source>
</evidence>
<dbReference type="PROSITE" id="PS00134">
    <property type="entry name" value="TRYPSIN_HIS"/>
    <property type="match status" value="1"/>
</dbReference>
<comment type="catalytic activity">
    <reaction evidence="9">
        <text>Selective cleavage of 103-Arg-|-Ser-104 and 124-Ile-|-Ile-125 bonds in Limulus clotting factor B to form activated factor B. Cleavage of -Pro-Arg-|-Xaa- bonds in synthetic substrates.</text>
        <dbReference type="EC" id="3.4.21.84"/>
    </reaction>
</comment>
<evidence type="ECO:0000256" key="1">
    <source>
        <dbReference type="ARBA" id="ARBA00022659"/>
    </source>
</evidence>
<gene>
    <name evidence="12" type="ORF">AaeL_AAEL006586</name>
</gene>
<comment type="similarity">
    <text evidence="8">Belongs to the peptidase S1 family. CLIP subfamily.</text>
</comment>
<dbReference type="AlphaFoldDB" id="Q175S1"/>
<dbReference type="SUPFAM" id="SSF50494">
    <property type="entry name" value="Trypsin-like serine proteases"/>
    <property type="match status" value="1"/>
</dbReference>
<dbReference type="STRING" id="7159.Q175S1"/>
<evidence type="ECO:0000256" key="6">
    <source>
        <dbReference type="ARBA" id="ARBA00022825"/>
    </source>
</evidence>
<dbReference type="InterPro" id="IPR001254">
    <property type="entry name" value="Trypsin_dom"/>
</dbReference>
<keyword evidence="6" id="KW-0720">Serine protease</keyword>
<keyword evidence="3" id="KW-0732">Signal</keyword>
<dbReference type="EC" id="3.4.21.84" evidence="10"/>
<keyword evidence="1" id="KW-0768">Sushi</keyword>
<evidence type="ECO:0000256" key="9">
    <source>
        <dbReference type="ARBA" id="ARBA00052079"/>
    </source>
</evidence>
<reference evidence="12" key="3">
    <citation type="submission" date="2012-09" db="EMBL/GenBank/DDBJ databases">
        <authorList>
            <consortium name="VectorBase"/>
        </authorList>
    </citation>
    <scope>NUCLEOTIDE SEQUENCE</scope>
    <source>
        <strain evidence="12">Liverpool</strain>
    </source>
</reference>
<reference evidence="12" key="1">
    <citation type="submission" date="2005-10" db="EMBL/GenBank/DDBJ databases">
        <authorList>
            <person name="Loftus B.J."/>
            <person name="Nene V.M."/>
            <person name="Hannick L.I."/>
            <person name="Bidwell S."/>
            <person name="Haas B."/>
            <person name="Amedeo P."/>
            <person name="Orvis J."/>
            <person name="Wortman J.R."/>
            <person name="White O.R."/>
            <person name="Salzberg S."/>
            <person name="Shumway M."/>
            <person name="Koo H."/>
            <person name="Zhao Y."/>
            <person name="Holmes M."/>
            <person name="Miller J."/>
            <person name="Schatz M."/>
            <person name="Pop M."/>
            <person name="Pai G."/>
            <person name="Utterback T."/>
            <person name="Rogers Y.-H."/>
            <person name="Kravitz S."/>
            <person name="Fraser C.M."/>
        </authorList>
    </citation>
    <scope>NUCLEOTIDE SEQUENCE</scope>
    <source>
        <strain evidence="12">Liverpool</strain>
    </source>
</reference>
<dbReference type="InterPro" id="IPR001314">
    <property type="entry name" value="Peptidase_S1A"/>
</dbReference>
<evidence type="ECO:0000256" key="2">
    <source>
        <dbReference type="ARBA" id="ARBA00022670"/>
    </source>
</evidence>
<dbReference type="InterPro" id="IPR043504">
    <property type="entry name" value="Peptidase_S1_PA_chymotrypsin"/>
</dbReference>
<dbReference type="CDD" id="cd00190">
    <property type="entry name" value="Tryp_SPc"/>
    <property type="match status" value="1"/>
</dbReference>
<accession>Q175S1</accession>
<keyword evidence="5" id="KW-0353">Hemolymph clotting</keyword>
<dbReference type="GO" id="GO:0042381">
    <property type="term" value="P:hemolymph coagulation"/>
    <property type="evidence" value="ECO:0007669"/>
    <property type="project" value="UniProtKB-KW"/>
</dbReference>
<dbReference type="GO" id="GO:0006508">
    <property type="term" value="P:proteolysis"/>
    <property type="evidence" value="ECO:0007669"/>
    <property type="project" value="UniProtKB-KW"/>
</dbReference>
<dbReference type="MEROPS" id="S01.201"/>
<dbReference type="Proteomes" id="UP000682892">
    <property type="component" value="Chromosome 2"/>
</dbReference>
<keyword evidence="2" id="KW-0645">Protease</keyword>
<dbReference type="InterPro" id="IPR018114">
    <property type="entry name" value="TRYPSIN_HIS"/>
</dbReference>
<dbReference type="KEGG" id="aag:5568137"/>
<feature type="domain" description="Peptidase S1" evidence="11">
    <location>
        <begin position="60"/>
        <end position="314"/>
    </location>
</feature>
<dbReference type="VEuPathDB" id="VectorBase:AAEL015432"/>
<dbReference type="FunFam" id="2.40.10.10:FF:000120">
    <property type="entry name" value="Putative serine protease"/>
    <property type="match status" value="1"/>
</dbReference>
<organism evidence="12 13">
    <name type="scientific">Aedes aegypti</name>
    <name type="common">Yellowfever mosquito</name>
    <name type="synonym">Culex aegypti</name>
    <dbReference type="NCBI Taxonomy" id="7159"/>
    <lineage>
        <taxon>Eukaryota</taxon>
        <taxon>Metazoa</taxon>
        <taxon>Ecdysozoa</taxon>
        <taxon>Arthropoda</taxon>
        <taxon>Hexapoda</taxon>
        <taxon>Insecta</taxon>
        <taxon>Pterygota</taxon>
        <taxon>Neoptera</taxon>
        <taxon>Endopterygota</taxon>
        <taxon>Diptera</taxon>
        <taxon>Nematocera</taxon>
        <taxon>Culicoidea</taxon>
        <taxon>Culicidae</taxon>
        <taxon>Culicinae</taxon>
        <taxon>Aedini</taxon>
        <taxon>Aedes</taxon>
        <taxon>Stegomyia</taxon>
    </lineage>
</organism>
<feature type="non-terminal residue" evidence="12">
    <location>
        <position position="1"/>
    </location>
</feature>
<keyword evidence="7" id="KW-1015">Disulfide bond</keyword>
<proteinExistence type="inferred from homology"/>
<dbReference type="GO" id="GO:0004252">
    <property type="term" value="F:serine-type endopeptidase activity"/>
    <property type="evidence" value="ECO:0007669"/>
    <property type="project" value="InterPro"/>
</dbReference>
<reference evidence="12" key="2">
    <citation type="journal article" date="2007" name="Science">
        <title>Genome sequence of Aedes aegypti, a major arbovirus vector.</title>
        <authorList>
            <person name="Nene V."/>
            <person name="Wortman J.R."/>
            <person name="Lawson D."/>
            <person name="Haas B."/>
            <person name="Kodira C."/>
            <person name="Tu Z.J."/>
            <person name="Loftus B."/>
            <person name="Xi Z."/>
            <person name="Megy K."/>
            <person name="Grabherr M."/>
            <person name="Ren Q."/>
            <person name="Zdobnov E.M."/>
            <person name="Lobo N.F."/>
            <person name="Campbell K.S."/>
            <person name="Brown S.E."/>
            <person name="Bonaldo M.F."/>
            <person name="Zhu J."/>
            <person name="Sinkins S.P."/>
            <person name="Hogenkamp D.G."/>
            <person name="Amedeo P."/>
            <person name="Arensburger P."/>
            <person name="Atkinson P.W."/>
            <person name="Bidwell S."/>
            <person name="Biedler J."/>
            <person name="Birney E."/>
            <person name="Bruggner R.V."/>
            <person name="Costas J."/>
            <person name="Coy M.R."/>
            <person name="Crabtree J."/>
            <person name="Crawford M."/>
            <person name="Debruyn B."/>
            <person name="Decaprio D."/>
            <person name="Eiglmeier K."/>
            <person name="Eisenstadt E."/>
            <person name="El-Dorry H."/>
            <person name="Gelbart W.M."/>
            <person name="Gomes S.L."/>
            <person name="Hammond M."/>
            <person name="Hannick L.I."/>
            <person name="Hogan J.R."/>
            <person name="Holmes M.H."/>
            <person name="Jaffe D."/>
            <person name="Johnston J.S."/>
            <person name="Kennedy R.C."/>
            <person name="Koo H."/>
            <person name="Kravitz S."/>
            <person name="Kriventseva E.V."/>
            <person name="Kulp D."/>
            <person name="Labutti K."/>
            <person name="Lee E."/>
            <person name="Li S."/>
            <person name="Lovin D.D."/>
            <person name="Mao C."/>
            <person name="Mauceli E."/>
            <person name="Menck C.F."/>
            <person name="Miller J.R."/>
            <person name="Montgomery P."/>
            <person name="Mori A."/>
            <person name="Nascimento A.L."/>
            <person name="Naveira H.F."/>
            <person name="Nusbaum C."/>
            <person name="O'leary S."/>
            <person name="Orvis J."/>
            <person name="Pertea M."/>
            <person name="Quesneville H."/>
            <person name="Reidenbach K.R."/>
            <person name="Rogers Y.H."/>
            <person name="Roth C.W."/>
            <person name="Schneider J.R."/>
            <person name="Schatz M."/>
            <person name="Shumway M."/>
            <person name="Stanke M."/>
            <person name="Stinson E.O."/>
            <person name="Tubio J.M."/>
            <person name="Vanzee J.P."/>
            <person name="Verjovski-Almeida S."/>
            <person name="Werner D."/>
            <person name="White O."/>
            <person name="Wyder S."/>
            <person name="Zeng Q."/>
            <person name="Zhao Q."/>
            <person name="Zhao Y."/>
            <person name="Hill C.A."/>
            <person name="Raikhel A.S."/>
            <person name="Soares M.B."/>
            <person name="Knudson D.L."/>
            <person name="Lee N.H."/>
            <person name="Galagan J."/>
            <person name="Salzberg S.L."/>
            <person name="Paulsen I.T."/>
            <person name="Dimopoulos G."/>
            <person name="Collins F.H."/>
            <person name="Birren B."/>
            <person name="Fraser-Liggett C.M."/>
            <person name="Severson D.W."/>
        </authorList>
    </citation>
    <scope>NUCLEOTIDE SEQUENCE [LARGE SCALE GENOMIC DNA]</scope>
    <source>
        <strain evidence="12">Liverpool</strain>
    </source>
</reference>
<evidence type="ECO:0000313" key="13">
    <source>
        <dbReference type="Proteomes" id="UP000682892"/>
    </source>
</evidence>
<dbReference type="OrthoDB" id="8114044at2759"/>
<dbReference type="PANTHER" id="PTHR24258">
    <property type="entry name" value="SERINE PROTEASE-RELATED"/>
    <property type="match status" value="1"/>
</dbReference>
<dbReference type="eggNOG" id="KOG3627">
    <property type="taxonomic scope" value="Eukaryota"/>
</dbReference>
<dbReference type="InterPro" id="IPR009003">
    <property type="entry name" value="Peptidase_S1_PA"/>
</dbReference>
<evidence type="ECO:0000256" key="5">
    <source>
        <dbReference type="ARBA" id="ARBA00022820"/>
    </source>
</evidence>
<evidence type="ECO:0000256" key="4">
    <source>
        <dbReference type="ARBA" id="ARBA00022801"/>
    </source>
</evidence>
<name>Q175S1_AEDAE</name>
<evidence type="ECO:0000259" key="11">
    <source>
        <dbReference type="PROSITE" id="PS50240"/>
    </source>
</evidence>
<evidence type="ECO:0000313" key="12">
    <source>
        <dbReference type="EMBL" id="EAT41821.1"/>
    </source>
</evidence>
<protein>
    <recommendedName>
        <fullName evidence="10">limulus clotting factor C</fullName>
        <ecNumber evidence="10">3.4.21.84</ecNumber>
    </recommendedName>
</protein>
<dbReference type="EMBL" id="CH477396">
    <property type="protein sequence ID" value="EAT41821.1"/>
    <property type="molecule type" value="Genomic_DNA"/>
</dbReference>
<dbReference type="Gene3D" id="2.40.10.10">
    <property type="entry name" value="Trypsin-like serine proteases"/>
    <property type="match status" value="2"/>
</dbReference>
<dbReference type="PRINTS" id="PR00722">
    <property type="entry name" value="CHYMOTRYPSIN"/>
</dbReference>
<keyword evidence="4" id="KW-0378">Hydrolase</keyword>
<dbReference type="HOGENOM" id="CLU_006842_0_3_1"/>
<sequence>SSDRYFKMLGAILISTILLADPIFGVTTFGIFGLSGSNAEEANYTLPEPGVCGVNLADRILGGTKTAINAYPWAALLIAKPIFSSKVMYACGGSLISDRFVLTAAHCFREVPIWIRITKVRLGEWDIESEEDCDEEENCADKAVDIDVGSHVVHKDYDSDNIHYDMALIKLAKPVTFTEYISPVCLPLAEEFRNRQDSGKTFTAVGWGTTEKGQDEPGVYGSRYKLEVDLPGVDLETCRANYPNVLDSEMCAGGEEGKDSCQGDSGGGLVAAEKDGYWYQFGVVSWGYGCGTNGVPGIYARVGSFIEWIQKNMK</sequence>
<evidence type="ECO:0000256" key="10">
    <source>
        <dbReference type="ARBA" id="ARBA00066707"/>
    </source>
</evidence>